<name>E7QXX2_HALPU</name>
<accession>E7QXX2</accession>
<protein>
    <submittedName>
        <fullName evidence="2">Uncharacterized protein</fullName>
    </submittedName>
</protein>
<dbReference type="Proteomes" id="UP000184203">
    <property type="component" value="Unassembled WGS sequence"/>
</dbReference>
<reference evidence="2 4" key="1">
    <citation type="journal article" date="2014" name="ISME J.">
        <title>Trehalose/2-sulfotrehalose biosynthesis and glycine-betaine uptake are widely spread mechanisms for osmoadaptation in the Halobacteriales.</title>
        <authorList>
            <person name="Youssef N.H."/>
            <person name="Savage-Ashlock K.N."/>
            <person name="McCully A.L."/>
            <person name="Luedtke B."/>
            <person name="Shaw E.I."/>
            <person name="Hoff W.D."/>
            <person name="Elshahed M.S."/>
        </authorList>
    </citation>
    <scope>NUCLEOTIDE SEQUENCE [LARGE SCALE GENOMIC DNA]</scope>
    <source>
        <strain evidence="2 4">DX253</strain>
    </source>
</reference>
<dbReference type="RefSeq" id="WP_007982270.1">
    <property type="nucleotide sequence ID" value="NZ_AEMG01000022.1"/>
</dbReference>
<gene>
    <name evidence="3" type="ORF">SAMN05444342_4098</name>
    <name evidence="2" type="ORF">ZOD2009_18305</name>
</gene>
<feature type="region of interest" description="Disordered" evidence="1">
    <location>
        <begin position="148"/>
        <end position="214"/>
    </location>
</feature>
<reference evidence="3" key="3">
    <citation type="submission" date="2016-11" db="EMBL/GenBank/DDBJ databases">
        <authorList>
            <person name="Jaros S."/>
            <person name="Januszkiewicz K."/>
            <person name="Wedrychowicz H."/>
        </authorList>
    </citation>
    <scope>NUCLEOTIDE SEQUENCE [LARGE SCALE GENOMIC DNA]</scope>
    <source>
        <strain evidence="3">DX253</strain>
    </source>
</reference>
<evidence type="ECO:0000256" key="1">
    <source>
        <dbReference type="SAM" id="MobiDB-lite"/>
    </source>
</evidence>
<dbReference type="EMBL" id="AEMG01000022">
    <property type="protein sequence ID" value="EFW90673.1"/>
    <property type="molecule type" value="Genomic_DNA"/>
</dbReference>
<proteinExistence type="predicted"/>
<dbReference type="AlphaFoldDB" id="E7QXX2"/>
<reference evidence="5" key="2">
    <citation type="submission" date="2016-11" db="EMBL/GenBank/DDBJ databases">
        <authorList>
            <person name="Varghese N."/>
            <person name="Submissions S."/>
        </authorList>
    </citation>
    <scope>NUCLEOTIDE SEQUENCE [LARGE SCALE GENOMIC DNA]</scope>
    <source>
        <strain evidence="5">DX253</strain>
    </source>
</reference>
<dbReference type="PATRIC" id="fig|797209.4.peg.3587"/>
<feature type="compositionally biased region" description="Basic and acidic residues" evidence="1">
    <location>
        <begin position="186"/>
        <end position="214"/>
    </location>
</feature>
<evidence type="ECO:0000313" key="4">
    <source>
        <dbReference type="Proteomes" id="UP000003751"/>
    </source>
</evidence>
<dbReference type="PROSITE" id="PS51318">
    <property type="entry name" value="TAT"/>
    <property type="match status" value="1"/>
</dbReference>
<evidence type="ECO:0000313" key="5">
    <source>
        <dbReference type="Proteomes" id="UP000184203"/>
    </source>
</evidence>
<sequence>MSTPKDNADENDVQSRKFGRRRLLTAGAGVAVTAVEVPSLSSTAVAHFPQKLDIDVKPDSESNEIDLDSRGVVPVAVRQTDAFDPTGEAVRYRFGAPDAVADGGGACLIHDGHVEDVDGDGSDELVLHFSVADVEFDADETEAELRWERDESGEHGFSGRDSVQIVGRGDEHSGEDDPMDGSGNGSEHDSGGEHEQGGDGQHQHGSMEKDGDRC</sequence>
<keyword evidence="5" id="KW-1185">Reference proteome</keyword>
<dbReference type="EMBL" id="FRAN01000008">
    <property type="protein sequence ID" value="SHL55817.1"/>
    <property type="molecule type" value="Genomic_DNA"/>
</dbReference>
<dbReference type="eggNOG" id="arCOG10710">
    <property type="taxonomic scope" value="Archaea"/>
</dbReference>
<dbReference type="STRING" id="797209.GCA_000376445_02298"/>
<dbReference type="InterPro" id="IPR006311">
    <property type="entry name" value="TAT_signal"/>
</dbReference>
<dbReference type="OrthoDB" id="201781at2157"/>
<evidence type="ECO:0000313" key="2">
    <source>
        <dbReference type="EMBL" id="EFW90673.1"/>
    </source>
</evidence>
<organism evidence="2 4">
    <name type="scientific">Haladaptatus paucihalophilus DX253</name>
    <dbReference type="NCBI Taxonomy" id="797209"/>
    <lineage>
        <taxon>Archaea</taxon>
        <taxon>Methanobacteriati</taxon>
        <taxon>Methanobacteriota</taxon>
        <taxon>Stenosarchaea group</taxon>
        <taxon>Halobacteria</taxon>
        <taxon>Halobacteriales</taxon>
        <taxon>Haladaptataceae</taxon>
        <taxon>Haladaptatus</taxon>
    </lineage>
</organism>
<feature type="compositionally biased region" description="Basic and acidic residues" evidence="1">
    <location>
        <begin position="148"/>
        <end position="158"/>
    </location>
</feature>
<dbReference type="Proteomes" id="UP000003751">
    <property type="component" value="Unassembled WGS sequence"/>
</dbReference>
<evidence type="ECO:0000313" key="3">
    <source>
        <dbReference type="EMBL" id="SHL55817.1"/>
    </source>
</evidence>